<dbReference type="InterPro" id="IPR019804">
    <property type="entry name" value="Ras_G-nucl-exch_fac_CS"/>
</dbReference>
<feature type="domain" description="Ras-GEF" evidence="6">
    <location>
        <begin position="881"/>
        <end position="1113"/>
    </location>
</feature>
<reference evidence="9" key="3">
    <citation type="submission" date="2025-09" db="UniProtKB">
        <authorList>
            <consortium name="Ensembl"/>
        </authorList>
    </citation>
    <scope>IDENTIFICATION</scope>
</reference>
<dbReference type="InterPro" id="IPR036964">
    <property type="entry name" value="RASGEF_cat_dom_sf"/>
</dbReference>
<dbReference type="Pfam" id="PF00618">
    <property type="entry name" value="RasGEF_N"/>
    <property type="match status" value="1"/>
</dbReference>
<dbReference type="Ensembl" id="ENSDCDT00010065053.1">
    <property type="protein sequence ID" value="ENSDCDP00010054468.1"/>
    <property type="gene ID" value="ENSDCDG00010031400.1"/>
</dbReference>
<keyword evidence="3" id="KW-0175">Coiled coil</keyword>
<dbReference type="InterPro" id="IPR055251">
    <property type="entry name" value="SOS1_NGEF_PH"/>
</dbReference>
<dbReference type="InterPro" id="IPR035899">
    <property type="entry name" value="DBL_dom_sf"/>
</dbReference>
<accession>A0AAY4E9Y9</accession>
<dbReference type="Pfam" id="PF00617">
    <property type="entry name" value="RasGEF"/>
    <property type="match status" value="1"/>
</dbReference>
<dbReference type="Gene3D" id="1.20.870.10">
    <property type="entry name" value="Son of sevenless (SoS) protein Chain: S domain 1"/>
    <property type="match status" value="2"/>
</dbReference>
<dbReference type="FunFam" id="2.30.29.30:FF:000176">
    <property type="entry name" value="ras-specific guanine nucleotide-releasing factor 1 isoform X2"/>
    <property type="match status" value="1"/>
</dbReference>
<dbReference type="PROSITE" id="PS50010">
    <property type="entry name" value="DH_2"/>
    <property type="match status" value="1"/>
</dbReference>
<feature type="domain" description="PH" evidence="5">
    <location>
        <begin position="473"/>
        <end position="583"/>
    </location>
</feature>
<dbReference type="SMART" id="SM00325">
    <property type="entry name" value="RhoGEF"/>
    <property type="match status" value="1"/>
</dbReference>
<dbReference type="FunFam" id="1.20.870.10:FF:000004">
    <property type="entry name" value="Ras-specific guanine nucleotide-releasing factor 1 isoform 2"/>
    <property type="match status" value="1"/>
</dbReference>
<evidence type="ECO:0000259" key="8">
    <source>
        <dbReference type="PROSITE" id="PS50212"/>
    </source>
</evidence>
<feature type="domain" description="PH" evidence="5">
    <location>
        <begin position="22"/>
        <end position="129"/>
    </location>
</feature>
<dbReference type="PANTHER" id="PTHR23113">
    <property type="entry name" value="GUANINE NUCLEOTIDE EXCHANGE FACTOR"/>
    <property type="match status" value="1"/>
</dbReference>
<dbReference type="SMART" id="SM00233">
    <property type="entry name" value="PH"/>
    <property type="match status" value="2"/>
</dbReference>
<evidence type="ECO:0000313" key="10">
    <source>
        <dbReference type="Proteomes" id="UP000694580"/>
    </source>
</evidence>
<dbReference type="Gene3D" id="1.10.840.10">
    <property type="entry name" value="Ras guanine-nucleotide exchange factors catalytic domain"/>
    <property type="match status" value="1"/>
</dbReference>
<dbReference type="CDD" id="cd06224">
    <property type="entry name" value="REM"/>
    <property type="match status" value="1"/>
</dbReference>
<dbReference type="CDD" id="cd13261">
    <property type="entry name" value="PH_RasGRF1_2"/>
    <property type="match status" value="1"/>
</dbReference>
<organism evidence="9 10">
    <name type="scientific">Denticeps clupeoides</name>
    <name type="common">denticle herring</name>
    <dbReference type="NCBI Taxonomy" id="299321"/>
    <lineage>
        <taxon>Eukaryota</taxon>
        <taxon>Metazoa</taxon>
        <taxon>Chordata</taxon>
        <taxon>Craniata</taxon>
        <taxon>Vertebrata</taxon>
        <taxon>Euteleostomi</taxon>
        <taxon>Actinopterygii</taxon>
        <taxon>Neopterygii</taxon>
        <taxon>Teleostei</taxon>
        <taxon>Clupei</taxon>
        <taxon>Clupeiformes</taxon>
        <taxon>Denticipitoidei</taxon>
        <taxon>Denticipitidae</taxon>
        <taxon>Denticeps</taxon>
    </lineage>
</organism>
<feature type="region of interest" description="Disordered" evidence="4">
    <location>
        <begin position="707"/>
        <end position="748"/>
    </location>
</feature>
<evidence type="ECO:0008006" key="11">
    <source>
        <dbReference type="Google" id="ProtNLM"/>
    </source>
</evidence>
<dbReference type="GO" id="GO:0005085">
    <property type="term" value="F:guanyl-nucleotide exchange factor activity"/>
    <property type="evidence" value="ECO:0007669"/>
    <property type="project" value="UniProtKB-KW"/>
</dbReference>
<dbReference type="FunFam" id="1.20.900.10:FF:000005">
    <property type="entry name" value="Ras-specific guanine nucleotide-releasing factor 1 isoform 2"/>
    <property type="match status" value="1"/>
</dbReference>
<keyword evidence="10" id="KW-1185">Reference proteome</keyword>
<dbReference type="PROSITE" id="PS00720">
    <property type="entry name" value="RASGEF"/>
    <property type="match status" value="1"/>
</dbReference>
<dbReference type="InterPro" id="IPR001895">
    <property type="entry name" value="RASGEF_cat_dom"/>
</dbReference>
<name>A0AAY4E9Y9_9TELE</name>
<sequence length="1116" mass="128178">MQKSVRYNEGHALYLSVVARKEGTRRGHLSKKTAENGRWSEKYFALHQNVLFYFDSDQSARPAGIYLLEGCACERVPSPKASGAAKEPPDKQHYFLISFGHEGQKPLELRTEEDSNCDEWVEAIQQASYSDLIIEREVLMQKYLHLLQIMETEKVAANQLRTQLEDQDTEIERLKAEIVALNKSKEKMLPYQSNQEEEDPDIKKIKMVQSFMRGWLCRRKWKIIVQDYICSPHAESMRKRNQIVFNMVEAESEYVLQLSILVNCFLRPLRMAASSKKPPISHDDVSSIFLNSETIMFLHEIFHQGLKARIANWPTLVLADLFDILLPMLNIYQEFVRNHQYSLQVLANCKQNRDFDKLLKQYESNAACEGRMLETFLTYPMFQIPRYIITLHELLAHTPHEHVERKSLEFAKSKLEELSKMMHDEVSDTENIRKNLAIERMIVEGCDILLDTSQTFVRQGSLIQLPSVEKGKSKVRLGSLSLRKEGERQCFLFTKHFLICTRTSGGKLHLLKVRGTLSLIECTLIEELDTTDEDYNSAGQGFNHLEFKIVVEPADGPSFSVVLLAPSRQEKAAWTSDISQCIDNIRCNGLMTSVYEENSKVSVPHMIKSDVRLHKDDVDICFSKTLNSCKVPQIRYASVERLLERLTDLRFLSIDFLNTFLHTYRIFTTATVVMDKLADIYKKPFTSIPVRSLELFFATNQGPWSGEPLNNKSPRLARKFSSPPPLSIPSRTSSPVHSRKLSLSSPVSNKSGVLDLSANSSNVQPTSCPNVYSIGFTGPDKAYDKEFLIRRAATNRVLNVLRHWISKHSQDFEMNGELKTCVITLLEEVLRDPDLLSQERKATANILSALSQDDPEDSQLKIEDILQMAECPKTECFESLSAMELAEQITLLDHIVFRSIPYEEFLGQGWMKIDKNERTPYIMRTSQHFNDMSNLVASQIMTHTDVGSRASSIEKWLAVADICRCLNNYNGVLEITSALNRSAIYRLKKTWAKVCKQTKALMDRLQKIVSSEGRFKNLRETLKNCNPPSVPYLGMYLTDLAFIEEGTPNFTEEGLVNFSKMRMISHIIREIRQFQQTPYRIDHHPKVTQYLLDKTFVMDEDTLYELSLKIEPRLPT</sequence>
<evidence type="ECO:0000256" key="1">
    <source>
        <dbReference type="ARBA" id="ARBA00022658"/>
    </source>
</evidence>
<feature type="domain" description="DH" evidence="7">
    <location>
        <begin position="239"/>
        <end position="425"/>
    </location>
</feature>
<keyword evidence="1 2" id="KW-0344">Guanine-nucleotide releasing factor</keyword>
<dbReference type="InterPro" id="IPR000219">
    <property type="entry name" value="DH_dom"/>
</dbReference>
<reference evidence="9 10" key="1">
    <citation type="submission" date="2020-06" db="EMBL/GenBank/DDBJ databases">
        <authorList>
            <consortium name="Wellcome Sanger Institute Data Sharing"/>
        </authorList>
    </citation>
    <scope>NUCLEOTIDE SEQUENCE [LARGE SCALE GENOMIC DNA]</scope>
</reference>
<dbReference type="Gene3D" id="2.30.29.30">
    <property type="entry name" value="Pleckstrin-homology domain (PH domain)/Phosphotyrosine-binding domain (PTB)"/>
    <property type="match status" value="2"/>
</dbReference>
<dbReference type="SMART" id="SM00147">
    <property type="entry name" value="RasGEF"/>
    <property type="match status" value="1"/>
</dbReference>
<dbReference type="InterPro" id="IPR023578">
    <property type="entry name" value="Ras_GEF_dom_sf"/>
</dbReference>
<dbReference type="SUPFAM" id="SSF50729">
    <property type="entry name" value="PH domain-like"/>
    <property type="match status" value="2"/>
</dbReference>
<feature type="domain" description="N-terminal Ras-GEF" evidence="8">
    <location>
        <begin position="630"/>
        <end position="851"/>
    </location>
</feature>
<dbReference type="SUPFAM" id="SSF48366">
    <property type="entry name" value="Ras GEF"/>
    <property type="match status" value="1"/>
</dbReference>
<dbReference type="CDD" id="cd00160">
    <property type="entry name" value="RhoGEF"/>
    <property type="match status" value="1"/>
</dbReference>
<evidence type="ECO:0000259" key="7">
    <source>
        <dbReference type="PROSITE" id="PS50010"/>
    </source>
</evidence>
<evidence type="ECO:0000259" key="5">
    <source>
        <dbReference type="PROSITE" id="PS50003"/>
    </source>
</evidence>
<dbReference type="PROSITE" id="PS50009">
    <property type="entry name" value="RASGEF_CAT"/>
    <property type="match status" value="1"/>
</dbReference>
<gene>
    <name evidence="9" type="primary">rasgrf2a</name>
</gene>
<dbReference type="FunFam" id="1.10.840.10:FF:000004">
    <property type="entry name" value="ras-specific guanine nucleotide-releasing factor 2 isoform X1"/>
    <property type="match status" value="1"/>
</dbReference>
<dbReference type="PANTHER" id="PTHR23113:SF359">
    <property type="entry name" value="RAS-SPECIFIC GUANINE NUCLEOTIDE-RELEASING FACTOR 2-LIKE ISOFORM X1"/>
    <property type="match status" value="1"/>
</dbReference>
<dbReference type="Pfam" id="PF22697">
    <property type="entry name" value="SOS1_NGEF_PH"/>
    <property type="match status" value="1"/>
</dbReference>
<reference evidence="9" key="2">
    <citation type="submission" date="2025-08" db="UniProtKB">
        <authorList>
            <consortium name="Ensembl"/>
        </authorList>
    </citation>
    <scope>IDENTIFICATION</scope>
</reference>
<dbReference type="FunFam" id="2.30.29.30:FF:000117">
    <property type="entry name" value="ras-specific guanine nucleotide-releasing factor 1 isoform X2"/>
    <property type="match status" value="1"/>
</dbReference>
<dbReference type="GeneTree" id="ENSGT00940000155679"/>
<dbReference type="SUPFAM" id="SSF48065">
    <property type="entry name" value="DBL homology domain (DH-domain)"/>
    <property type="match status" value="1"/>
</dbReference>
<dbReference type="GO" id="GO:0005886">
    <property type="term" value="C:plasma membrane"/>
    <property type="evidence" value="ECO:0007669"/>
    <property type="project" value="TreeGrafter"/>
</dbReference>
<proteinExistence type="predicted"/>
<dbReference type="Pfam" id="PF00169">
    <property type="entry name" value="PH"/>
    <property type="match status" value="1"/>
</dbReference>
<dbReference type="InterPro" id="IPR000651">
    <property type="entry name" value="Ras-like_Gua-exchang_fac_N"/>
</dbReference>
<dbReference type="PROSITE" id="PS50096">
    <property type="entry name" value="IQ"/>
    <property type="match status" value="1"/>
</dbReference>
<evidence type="ECO:0000256" key="3">
    <source>
        <dbReference type="SAM" id="Coils"/>
    </source>
</evidence>
<dbReference type="PROSITE" id="PS50003">
    <property type="entry name" value="PH_DOMAIN"/>
    <property type="match status" value="2"/>
</dbReference>
<dbReference type="SMART" id="SM00229">
    <property type="entry name" value="RasGEFN"/>
    <property type="match status" value="1"/>
</dbReference>
<evidence type="ECO:0000313" key="9">
    <source>
        <dbReference type="Ensembl" id="ENSDCDP00010054468.1"/>
    </source>
</evidence>
<dbReference type="Pfam" id="PF00621">
    <property type="entry name" value="RhoGEF"/>
    <property type="match status" value="1"/>
</dbReference>
<dbReference type="InterPro" id="IPR008937">
    <property type="entry name" value="Ras-like_GEF"/>
</dbReference>
<evidence type="ECO:0000256" key="4">
    <source>
        <dbReference type="SAM" id="MobiDB-lite"/>
    </source>
</evidence>
<dbReference type="AlphaFoldDB" id="A0AAY4E9Y9"/>
<evidence type="ECO:0000259" key="6">
    <source>
        <dbReference type="PROSITE" id="PS50009"/>
    </source>
</evidence>
<dbReference type="InterPro" id="IPR011993">
    <property type="entry name" value="PH-like_dom_sf"/>
</dbReference>
<dbReference type="CDD" id="cd00155">
    <property type="entry name" value="RasGEF"/>
    <property type="match status" value="1"/>
</dbReference>
<dbReference type="Gene3D" id="1.20.900.10">
    <property type="entry name" value="Dbl homology (DH) domain"/>
    <property type="match status" value="1"/>
</dbReference>
<evidence type="ECO:0000256" key="2">
    <source>
        <dbReference type="PROSITE-ProRule" id="PRU00168"/>
    </source>
</evidence>
<dbReference type="InterPro" id="IPR001849">
    <property type="entry name" value="PH_domain"/>
</dbReference>
<feature type="coiled-coil region" evidence="3">
    <location>
        <begin position="147"/>
        <end position="184"/>
    </location>
</feature>
<dbReference type="PROSITE" id="PS50212">
    <property type="entry name" value="RASGEF_NTER"/>
    <property type="match status" value="1"/>
</dbReference>
<feature type="compositionally biased region" description="Polar residues" evidence="4">
    <location>
        <begin position="729"/>
        <end position="748"/>
    </location>
</feature>
<protein>
    <recommendedName>
        <fullName evidence="11">Ras protein-specific guanine nucleotide-releasing factor 2a</fullName>
    </recommendedName>
</protein>
<dbReference type="Proteomes" id="UP000694580">
    <property type="component" value="Chromosome 5"/>
</dbReference>
<dbReference type="GO" id="GO:0007265">
    <property type="term" value="P:Ras protein signal transduction"/>
    <property type="evidence" value="ECO:0007669"/>
    <property type="project" value="TreeGrafter"/>
</dbReference>